<keyword evidence="1" id="KW-0175">Coiled coil</keyword>
<evidence type="ECO:0000313" key="3">
    <source>
        <dbReference type="Proteomes" id="UP000747542"/>
    </source>
</evidence>
<dbReference type="AlphaFoldDB" id="A0A8J5MYY0"/>
<dbReference type="PANTHER" id="PTHR46409">
    <property type="entry name" value="HTH PSQ-TYPE DOMAIN-CONTAINING PROTEIN"/>
    <property type="match status" value="1"/>
</dbReference>
<evidence type="ECO:0000313" key="2">
    <source>
        <dbReference type="EMBL" id="KAG7169490.1"/>
    </source>
</evidence>
<dbReference type="Proteomes" id="UP000747542">
    <property type="component" value="Unassembled WGS sequence"/>
</dbReference>
<reference evidence="2" key="1">
    <citation type="journal article" date="2021" name="Sci. Adv.">
        <title>The American lobster genome reveals insights on longevity, neural, and immune adaptations.</title>
        <authorList>
            <person name="Polinski J.M."/>
            <person name="Zimin A.V."/>
            <person name="Clark K.F."/>
            <person name="Kohn A.B."/>
            <person name="Sadowski N."/>
            <person name="Timp W."/>
            <person name="Ptitsyn A."/>
            <person name="Khanna P."/>
            <person name="Romanova D.Y."/>
            <person name="Williams P."/>
            <person name="Greenwood S.J."/>
            <person name="Moroz L.L."/>
            <person name="Walt D.R."/>
            <person name="Bodnar A.G."/>
        </authorList>
    </citation>
    <scope>NUCLEOTIDE SEQUENCE</scope>
    <source>
        <strain evidence="2">GMGI-L3</strain>
    </source>
</reference>
<organism evidence="2 3">
    <name type="scientific">Homarus americanus</name>
    <name type="common">American lobster</name>
    <dbReference type="NCBI Taxonomy" id="6706"/>
    <lineage>
        <taxon>Eukaryota</taxon>
        <taxon>Metazoa</taxon>
        <taxon>Ecdysozoa</taxon>
        <taxon>Arthropoda</taxon>
        <taxon>Crustacea</taxon>
        <taxon>Multicrustacea</taxon>
        <taxon>Malacostraca</taxon>
        <taxon>Eumalacostraca</taxon>
        <taxon>Eucarida</taxon>
        <taxon>Decapoda</taxon>
        <taxon>Pleocyemata</taxon>
        <taxon>Astacidea</taxon>
        <taxon>Nephropoidea</taxon>
        <taxon>Nephropidae</taxon>
        <taxon>Homarus</taxon>
    </lineage>
</organism>
<dbReference type="EMBL" id="JAHLQT010016338">
    <property type="protein sequence ID" value="KAG7169490.1"/>
    <property type="molecule type" value="Genomic_DNA"/>
</dbReference>
<feature type="coiled-coil region" evidence="1">
    <location>
        <begin position="211"/>
        <end position="239"/>
    </location>
</feature>
<keyword evidence="3" id="KW-1185">Reference proteome</keyword>
<protein>
    <submittedName>
        <fullName evidence="2">Uncharacterized protein</fullName>
    </submittedName>
</protein>
<dbReference type="PANTHER" id="PTHR46409:SF1">
    <property type="entry name" value="HTH PSQ-TYPE DOMAIN-CONTAINING PROTEIN"/>
    <property type="match status" value="1"/>
</dbReference>
<name>A0A8J5MYY0_HOMAM</name>
<evidence type="ECO:0000256" key="1">
    <source>
        <dbReference type="SAM" id="Coils"/>
    </source>
</evidence>
<gene>
    <name evidence="2" type="ORF">Hamer_G030948</name>
</gene>
<feature type="non-terminal residue" evidence="2">
    <location>
        <position position="323"/>
    </location>
</feature>
<comment type="caution">
    <text evidence="2">The sequence shown here is derived from an EMBL/GenBank/DDBJ whole genome shotgun (WGS) entry which is preliminary data.</text>
</comment>
<sequence>ESEVAKDSINRYGLELVQSFEALHAKIPEVEIVGYHRKFYMRFTDKTKIDRARKKHDERLAHISELDKELINDMIVPLLHQWTKANALFKPPVINQCRTIELKLTKLWHKAVETSLGKGNLARKNEFLHTLDTLFDILTCKCSIQLCSESNCSHSGKRENNSHIDCGCPREKKIPVLELEFIKAQRTKAEGQGSMQMGSIDYSETKKQIANAKKREQIREREQKKKMKSEEAIQREEELCQDVYHFFDIPPINVNATKLSELVDLSLEVLEPPLTTSLTSQELRNLKETPMQVPKWPSHTQSVERCVKMVTEAAGHVYSHERR</sequence>
<proteinExistence type="predicted"/>
<feature type="non-terminal residue" evidence="2">
    <location>
        <position position="1"/>
    </location>
</feature>
<accession>A0A8J5MYY0</accession>